<dbReference type="PANTHER" id="PTHR23026">
    <property type="entry name" value="NADPH NITROREDUCTASE"/>
    <property type="match status" value="1"/>
</dbReference>
<keyword evidence="6" id="KW-1185">Reference proteome</keyword>
<dbReference type="Proteomes" id="UP000466514">
    <property type="component" value="Chromosome"/>
</dbReference>
<evidence type="ECO:0000256" key="1">
    <source>
        <dbReference type="ARBA" id="ARBA00022630"/>
    </source>
</evidence>
<dbReference type="Gene3D" id="3.40.109.10">
    <property type="entry name" value="NADH Oxidase"/>
    <property type="match status" value="1"/>
</dbReference>
<dbReference type="InterPro" id="IPR050627">
    <property type="entry name" value="Nitroreductase/BluB"/>
</dbReference>
<dbReference type="CDD" id="cd02136">
    <property type="entry name" value="PnbA_NfnB-like"/>
    <property type="match status" value="1"/>
</dbReference>
<evidence type="ECO:0000256" key="3">
    <source>
        <dbReference type="ARBA" id="ARBA00023002"/>
    </source>
</evidence>
<dbReference type="RefSeq" id="WP_163722857.1">
    <property type="nucleotide sequence ID" value="NZ_AP022574.1"/>
</dbReference>
<dbReference type="InterPro" id="IPR000415">
    <property type="entry name" value="Nitroreductase-like"/>
</dbReference>
<evidence type="ECO:0000313" key="6">
    <source>
        <dbReference type="Proteomes" id="UP000466514"/>
    </source>
</evidence>
<dbReference type="GO" id="GO:0016491">
    <property type="term" value="F:oxidoreductase activity"/>
    <property type="evidence" value="ECO:0007669"/>
    <property type="project" value="UniProtKB-KW"/>
</dbReference>
<sequence length="241" mass="26501">MDVYEAVSSRRAVRAFSERPVAEELLERVLAAAAWAPSGSNLQPWHTYVVTGAPLTRMTAQAVSRVAAGEPWDDREFEMYPAELRSPYRERRHAFAQQRYGALGIARDDFEARQRAAIGNWNCFGAPAALFVYVSRDLGLPQWADVGMYLQTVMLLLRAEGLHSCPQMAWSMTRTTVADVVKPADDLILFCGVSVGYDAEPAPQARVGRAALAETVTFVGGRRGAKSDGRRHLVARTSLSG</sequence>
<evidence type="ECO:0000259" key="4">
    <source>
        <dbReference type="Pfam" id="PF00881"/>
    </source>
</evidence>
<dbReference type="EMBL" id="AP022574">
    <property type="protein sequence ID" value="BBX69352.1"/>
    <property type="molecule type" value="Genomic_DNA"/>
</dbReference>
<dbReference type="PANTHER" id="PTHR23026:SF90">
    <property type="entry name" value="IODOTYROSINE DEIODINASE 1"/>
    <property type="match status" value="1"/>
</dbReference>
<dbReference type="Pfam" id="PF00881">
    <property type="entry name" value="Nitroreductase"/>
    <property type="match status" value="1"/>
</dbReference>
<dbReference type="AlphaFoldDB" id="A0A7I7MC10"/>
<gene>
    <name evidence="5" type="ORF">MPSYJ_28130</name>
</gene>
<organism evidence="5 6">
    <name type="scientific">Mycolicibacterium psychrotolerans</name>
    <dbReference type="NCBI Taxonomy" id="216929"/>
    <lineage>
        <taxon>Bacteria</taxon>
        <taxon>Bacillati</taxon>
        <taxon>Actinomycetota</taxon>
        <taxon>Actinomycetes</taxon>
        <taxon>Mycobacteriales</taxon>
        <taxon>Mycobacteriaceae</taxon>
        <taxon>Mycolicibacterium</taxon>
    </lineage>
</organism>
<evidence type="ECO:0000313" key="5">
    <source>
        <dbReference type="EMBL" id="BBX69352.1"/>
    </source>
</evidence>
<feature type="domain" description="Nitroreductase" evidence="4">
    <location>
        <begin position="8"/>
        <end position="197"/>
    </location>
</feature>
<dbReference type="InterPro" id="IPR029479">
    <property type="entry name" value="Nitroreductase"/>
</dbReference>
<dbReference type="SUPFAM" id="SSF55469">
    <property type="entry name" value="FMN-dependent nitroreductase-like"/>
    <property type="match status" value="1"/>
</dbReference>
<keyword evidence="3" id="KW-0560">Oxidoreductase</keyword>
<keyword evidence="1" id="KW-0285">Flavoprotein</keyword>
<name>A0A7I7MC10_9MYCO</name>
<keyword evidence="2" id="KW-0288">FMN</keyword>
<reference evidence="5 6" key="1">
    <citation type="journal article" date="2019" name="Emerg. Microbes Infect.">
        <title>Comprehensive subspecies identification of 175 nontuberculous mycobacteria species based on 7547 genomic profiles.</title>
        <authorList>
            <person name="Matsumoto Y."/>
            <person name="Kinjo T."/>
            <person name="Motooka D."/>
            <person name="Nabeya D."/>
            <person name="Jung N."/>
            <person name="Uechi K."/>
            <person name="Horii T."/>
            <person name="Iida T."/>
            <person name="Fujita J."/>
            <person name="Nakamura S."/>
        </authorList>
    </citation>
    <scope>NUCLEOTIDE SEQUENCE [LARGE SCALE GENOMIC DNA]</scope>
    <source>
        <strain evidence="5 6">JCM 13323</strain>
    </source>
</reference>
<dbReference type="KEGG" id="mpsc:MPSYJ_28130"/>
<protein>
    <submittedName>
        <fullName evidence="5">Oxidoreductase</fullName>
    </submittedName>
</protein>
<evidence type="ECO:0000256" key="2">
    <source>
        <dbReference type="ARBA" id="ARBA00022643"/>
    </source>
</evidence>
<accession>A0A7I7MC10</accession>
<proteinExistence type="predicted"/>